<feature type="domain" description="CAP N-terminal" evidence="1">
    <location>
        <begin position="13"/>
        <end position="161"/>
    </location>
</feature>
<dbReference type="GO" id="GO:0008179">
    <property type="term" value="F:adenylate cyclase binding"/>
    <property type="evidence" value="ECO:0007669"/>
    <property type="project" value="TreeGrafter"/>
</dbReference>
<protein>
    <recommendedName>
        <fullName evidence="1">CAP N-terminal domain-containing protein</fullName>
    </recommendedName>
</protein>
<dbReference type="GO" id="GO:0019933">
    <property type="term" value="P:cAMP-mediated signaling"/>
    <property type="evidence" value="ECO:0007669"/>
    <property type="project" value="TreeGrafter"/>
</dbReference>
<evidence type="ECO:0000313" key="3">
    <source>
        <dbReference type="Proteomes" id="UP001153636"/>
    </source>
</evidence>
<dbReference type="Gene3D" id="1.25.40.330">
    <property type="entry name" value="Adenylate cyclase-associated CAP, N-terminal domain"/>
    <property type="match status" value="1"/>
</dbReference>
<organism evidence="2 3">
    <name type="scientific">Psylliodes chrysocephalus</name>
    <dbReference type="NCBI Taxonomy" id="3402493"/>
    <lineage>
        <taxon>Eukaryota</taxon>
        <taxon>Metazoa</taxon>
        <taxon>Ecdysozoa</taxon>
        <taxon>Arthropoda</taxon>
        <taxon>Hexapoda</taxon>
        <taxon>Insecta</taxon>
        <taxon>Pterygota</taxon>
        <taxon>Neoptera</taxon>
        <taxon>Endopterygota</taxon>
        <taxon>Coleoptera</taxon>
        <taxon>Polyphaga</taxon>
        <taxon>Cucujiformia</taxon>
        <taxon>Chrysomeloidea</taxon>
        <taxon>Chrysomelidae</taxon>
        <taxon>Galerucinae</taxon>
        <taxon>Alticini</taxon>
        <taxon>Psylliodes</taxon>
    </lineage>
</organism>
<evidence type="ECO:0000259" key="1">
    <source>
        <dbReference type="Pfam" id="PF21938"/>
    </source>
</evidence>
<dbReference type="OrthoDB" id="77251at2759"/>
<dbReference type="Proteomes" id="UP001153636">
    <property type="component" value="Chromosome 15"/>
</dbReference>
<dbReference type="InterPro" id="IPR036222">
    <property type="entry name" value="CAP_N_sf"/>
</dbReference>
<sequence>MNVSDCLRDIYIGTFAEYITASNSLGAMVKEQSVLVNSLFKLEINLMQILQKYKKPVHPQEEDIFLEPIAKQINIIKNFTIENGRDCSYLHYISDSVDIFHWMKESDLEVFVERFSDYIIAYKDIYRDSSFGVKLSRWLETWTRILEEFSESVLTNFKTGLVWHGTENLPTQAVLGDKTEFRNYDHAALFKEINQGENITRILRRRNESAEATNSTSE</sequence>
<dbReference type="GO" id="GO:0003779">
    <property type="term" value="F:actin binding"/>
    <property type="evidence" value="ECO:0007669"/>
    <property type="project" value="InterPro"/>
</dbReference>
<keyword evidence="3" id="KW-1185">Reference proteome</keyword>
<dbReference type="InterPro" id="IPR053950">
    <property type="entry name" value="CAP_N"/>
</dbReference>
<dbReference type="EMBL" id="OV651827">
    <property type="protein sequence ID" value="CAH1103898.1"/>
    <property type="molecule type" value="Genomic_DNA"/>
</dbReference>
<dbReference type="GO" id="GO:0005737">
    <property type="term" value="C:cytoplasm"/>
    <property type="evidence" value="ECO:0007669"/>
    <property type="project" value="TreeGrafter"/>
</dbReference>
<dbReference type="PANTHER" id="PTHR10652">
    <property type="entry name" value="ADENYLYL CYCLASE-ASSOCIATED PROTEIN"/>
    <property type="match status" value="1"/>
</dbReference>
<dbReference type="PANTHER" id="PTHR10652:SF0">
    <property type="entry name" value="ADENYLYL CYCLASE-ASSOCIATED PROTEIN"/>
    <property type="match status" value="1"/>
</dbReference>
<reference evidence="2" key="1">
    <citation type="submission" date="2022-01" db="EMBL/GenBank/DDBJ databases">
        <authorList>
            <person name="King R."/>
        </authorList>
    </citation>
    <scope>NUCLEOTIDE SEQUENCE</scope>
</reference>
<accession>A0A9P0CNS2</accession>
<dbReference type="GO" id="GO:0007015">
    <property type="term" value="P:actin filament organization"/>
    <property type="evidence" value="ECO:0007669"/>
    <property type="project" value="TreeGrafter"/>
</dbReference>
<evidence type="ECO:0000313" key="2">
    <source>
        <dbReference type="EMBL" id="CAH1103898.1"/>
    </source>
</evidence>
<dbReference type="SUPFAM" id="SSF101278">
    <property type="entry name" value="N-terminal domain of adenylylcyclase associated protein, CAP"/>
    <property type="match status" value="1"/>
</dbReference>
<proteinExistence type="predicted"/>
<dbReference type="InterPro" id="IPR001837">
    <property type="entry name" value="Adenylate_cyclase-assoc_CAP"/>
</dbReference>
<dbReference type="AlphaFoldDB" id="A0A9P0CNS2"/>
<gene>
    <name evidence="2" type="ORF">PSYICH_LOCUS4862</name>
</gene>
<name>A0A9P0CNS2_9CUCU</name>
<dbReference type="Pfam" id="PF21938">
    <property type="entry name" value="CAP_N"/>
    <property type="match status" value="1"/>
</dbReference>